<comment type="similarity">
    <text evidence="1">Belongs to the RNA polymerase beta chain family.</text>
</comment>
<dbReference type="Gene3D" id="2.40.50.150">
    <property type="match status" value="1"/>
</dbReference>
<dbReference type="InterPro" id="IPR007120">
    <property type="entry name" value="DNA-dir_RNAP_su2_dom"/>
</dbReference>
<evidence type="ECO:0000256" key="1">
    <source>
        <dbReference type="ARBA" id="ARBA00006835"/>
    </source>
</evidence>
<evidence type="ECO:0000259" key="7">
    <source>
        <dbReference type="Pfam" id="PF00562"/>
    </source>
</evidence>
<dbReference type="Pfam" id="PF00562">
    <property type="entry name" value="RNA_pol_Rpb2_6"/>
    <property type="match status" value="1"/>
</dbReference>
<evidence type="ECO:0000313" key="8">
    <source>
        <dbReference type="EMBL" id="KMZ96283.1"/>
    </source>
</evidence>
<feature type="domain" description="DNA-directed RNA polymerase subunit 2 hybrid-binding" evidence="7">
    <location>
        <begin position="93"/>
        <end position="445"/>
    </location>
</feature>
<dbReference type="GO" id="GO:0032549">
    <property type="term" value="F:ribonucleoside binding"/>
    <property type="evidence" value="ECO:0007669"/>
    <property type="project" value="InterPro"/>
</dbReference>
<sequence>MQRQAVPLLAPKSPIVATGAESRIARDSGMVIFAEDDGVITYRDSSKIKVQYHSKKLGEKTYFLRKFNRSNQNTCRNQVLLPRDSKNVSKGEVMEFSVECKRTKIGDEEVTRFIPGCTSEQKRYLDEDGVVLVGAYVREGDILVGKTSPKTTGEVSAEERLLQAIFAEKAKSVKDTSLRLPSGAEGVVTKVLRYSMAKGDRLGDDVIESISIFVTSKRNIQIGDKMVGRHGNKGIVSKVVPVEDMPYMEDGTPVDILLNPLGVPSRMNIGQILESCLAFSARKMVFYKILESYFGGGLETLSTLLSRSESELSSLSKVLESYLRERKITSLDEAKSKLTQLDFTIILSKSGFRYDELDIKVLTPIFAGCKHTELVEMMKASGIDNSSHNGRFVLFDGKTGERFKDPISVGVIYMLKLDHMVDDKIYARSVGPYSKITQQPLGGKCQNGGQRFGEMEV</sequence>
<dbReference type="Gene3D" id="2.40.50.100">
    <property type="match status" value="1"/>
</dbReference>
<dbReference type="InterPro" id="IPR015712">
    <property type="entry name" value="DNA-dir_RNA_pol_su2"/>
</dbReference>
<proteinExistence type="inferred from homology"/>
<dbReference type="InterPro" id="IPR014724">
    <property type="entry name" value="RNA_pol_RPB2_OB-fold"/>
</dbReference>
<evidence type="ECO:0000256" key="4">
    <source>
        <dbReference type="ARBA" id="ARBA00022679"/>
    </source>
</evidence>
<keyword evidence="3" id="KW-0240">DNA-directed RNA polymerase</keyword>
<protein>
    <recommendedName>
        <fullName evidence="2">DNA-directed RNA polymerase</fullName>
        <ecNumber evidence="2">2.7.7.6</ecNumber>
    </recommendedName>
</protein>
<evidence type="ECO:0000313" key="9">
    <source>
        <dbReference type="Proteomes" id="UP000053239"/>
    </source>
</evidence>
<dbReference type="InterPro" id="IPR037033">
    <property type="entry name" value="DNA-dir_RNAP_su2_hyb_sf"/>
</dbReference>
<keyword evidence="6" id="KW-0804">Transcription</keyword>
<gene>
    <name evidence="8" type="ORF">PVNG_02421</name>
</gene>
<dbReference type="SUPFAM" id="SSF64484">
    <property type="entry name" value="beta and beta-prime subunits of DNA dependent RNA-polymerase"/>
    <property type="match status" value="1"/>
</dbReference>
<dbReference type="GO" id="GO:0000428">
    <property type="term" value="C:DNA-directed RNA polymerase complex"/>
    <property type="evidence" value="ECO:0007669"/>
    <property type="project" value="UniProtKB-KW"/>
</dbReference>
<dbReference type="EMBL" id="KQ235637">
    <property type="protein sequence ID" value="KMZ96283.1"/>
    <property type="molecule type" value="Genomic_DNA"/>
</dbReference>
<evidence type="ECO:0000256" key="6">
    <source>
        <dbReference type="ARBA" id="ARBA00023163"/>
    </source>
</evidence>
<dbReference type="EC" id="2.7.7.6" evidence="2"/>
<dbReference type="GO" id="GO:0006351">
    <property type="term" value="P:DNA-templated transcription"/>
    <property type="evidence" value="ECO:0007669"/>
    <property type="project" value="InterPro"/>
</dbReference>
<name>A0A0J9W6R5_PLAVI</name>
<organism evidence="8 9">
    <name type="scientific">Plasmodium vivax North Korean</name>
    <dbReference type="NCBI Taxonomy" id="1035514"/>
    <lineage>
        <taxon>Eukaryota</taxon>
        <taxon>Sar</taxon>
        <taxon>Alveolata</taxon>
        <taxon>Apicomplexa</taxon>
        <taxon>Aconoidasida</taxon>
        <taxon>Haemosporida</taxon>
        <taxon>Plasmodiidae</taxon>
        <taxon>Plasmodium</taxon>
        <taxon>Plasmodium (Plasmodium)</taxon>
    </lineage>
</organism>
<accession>A0A0J9W6R5</accession>
<keyword evidence="4" id="KW-0808">Transferase</keyword>
<evidence type="ECO:0000256" key="5">
    <source>
        <dbReference type="ARBA" id="ARBA00022695"/>
    </source>
</evidence>
<evidence type="ECO:0000256" key="2">
    <source>
        <dbReference type="ARBA" id="ARBA00012418"/>
    </source>
</evidence>
<dbReference type="AlphaFoldDB" id="A0A0J9W6R5"/>
<evidence type="ECO:0000256" key="3">
    <source>
        <dbReference type="ARBA" id="ARBA00022478"/>
    </source>
</evidence>
<dbReference type="PANTHER" id="PTHR20856">
    <property type="entry name" value="DNA-DIRECTED RNA POLYMERASE I SUBUNIT 2"/>
    <property type="match status" value="1"/>
</dbReference>
<dbReference type="GO" id="GO:0003899">
    <property type="term" value="F:DNA-directed RNA polymerase activity"/>
    <property type="evidence" value="ECO:0007669"/>
    <property type="project" value="UniProtKB-EC"/>
</dbReference>
<dbReference type="Proteomes" id="UP000053239">
    <property type="component" value="Unassembled WGS sequence"/>
</dbReference>
<dbReference type="Gene3D" id="2.40.270.10">
    <property type="entry name" value="DNA-directed RNA polymerase, subunit 2, domain 6"/>
    <property type="match status" value="1"/>
</dbReference>
<dbReference type="GO" id="GO:0003677">
    <property type="term" value="F:DNA binding"/>
    <property type="evidence" value="ECO:0007669"/>
    <property type="project" value="InterPro"/>
</dbReference>
<keyword evidence="5" id="KW-0548">Nucleotidyltransferase</keyword>
<reference evidence="8 9" key="1">
    <citation type="submission" date="2011-09" db="EMBL/GenBank/DDBJ databases">
        <title>The Genome Sequence of Plasmodium vivax North Korean.</title>
        <authorList>
            <consortium name="The Broad Institute Genome Sequencing Platform"/>
            <consortium name="The Broad Institute Genome Sequencing Center for Infectious Disease"/>
            <person name="Neafsey D."/>
            <person name="Carlton J."/>
            <person name="Barnwell J."/>
            <person name="Collins W."/>
            <person name="Escalante A."/>
            <person name="Mullikin J."/>
            <person name="Saul A."/>
            <person name="Guigo R."/>
            <person name="Camara F."/>
            <person name="Young S.K."/>
            <person name="Zeng Q."/>
            <person name="Gargeya S."/>
            <person name="Fitzgerald M."/>
            <person name="Haas B."/>
            <person name="Abouelleil A."/>
            <person name="Alvarado L."/>
            <person name="Arachchi H.M."/>
            <person name="Berlin A."/>
            <person name="Brown A."/>
            <person name="Chapman S.B."/>
            <person name="Chen Z."/>
            <person name="Dunbar C."/>
            <person name="Freedman E."/>
            <person name="Gearin G."/>
            <person name="Gellesch M."/>
            <person name="Goldberg J."/>
            <person name="Griggs A."/>
            <person name="Gujja S."/>
            <person name="Heiman D."/>
            <person name="Howarth C."/>
            <person name="Larson L."/>
            <person name="Lui A."/>
            <person name="MacDonald P.J.P."/>
            <person name="Montmayeur A."/>
            <person name="Murphy C."/>
            <person name="Neiman D."/>
            <person name="Pearson M."/>
            <person name="Priest M."/>
            <person name="Roberts A."/>
            <person name="Saif S."/>
            <person name="Shea T."/>
            <person name="Shenoy N."/>
            <person name="Sisk P."/>
            <person name="Stolte C."/>
            <person name="Sykes S."/>
            <person name="Wortman J."/>
            <person name="Nusbaum C."/>
            <person name="Birren B."/>
        </authorList>
    </citation>
    <scope>NUCLEOTIDE SEQUENCE [LARGE SCALE GENOMIC DNA]</scope>
    <source>
        <strain evidence="8 9">North Korean</strain>
    </source>
</reference>